<evidence type="ECO:0000256" key="1">
    <source>
        <dbReference type="SAM" id="MobiDB-lite"/>
    </source>
</evidence>
<proteinExistence type="predicted"/>
<dbReference type="EMBL" id="JARIHO010000018">
    <property type="protein sequence ID" value="KAJ7347925.1"/>
    <property type="molecule type" value="Genomic_DNA"/>
</dbReference>
<evidence type="ECO:0000313" key="2">
    <source>
        <dbReference type="EMBL" id="KAJ7347925.1"/>
    </source>
</evidence>
<keyword evidence="3" id="KW-1185">Reference proteome</keyword>
<dbReference type="AlphaFoldDB" id="A0AAD7ER34"/>
<feature type="non-terminal residue" evidence="2">
    <location>
        <position position="1"/>
    </location>
</feature>
<gene>
    <name evidence="2" type="ORF">DFH08DRAFT_699002</name>
</gene>
<feature type="region of interest" description="Disordered" evidence="1">
    <location>
        <begin position="57"/>
        <end position="80"/>
    </location>
</feature>
<accession>A0AAD7ER34</accession>
<evidence type="ECO:0000313" key="3">
    <source>
        <dbReference type="Proteomes" id="UP001218218"/>
    </source>
</evidence>
<sequence>DMDGKSGNEEEATVAVGDENWLPLPLSKLFSEDAPHAANHRTHHPTFNHKQLLMELLAAEHSSEEPDDGELSGSGDDYKE</sequence>
<name>A0AAD7ER34_9AGAR</name>
<protein>
    <submittedName>
        <fullName evidence="2">Uncharacterized protein</fullName>
    </submittedName>
</protein>
<reference evidence="2" key="1">
    <citation type="submission" date="2023-03" db="EMBL/GenBank/DDBJ databases">
        <title>Massive genome expansion in bonnet fungi (Mycena s.s.) driven by repeated elements and novel gene families across ecological guilds.</title>
        <authorList>
            <consortium name="Lawrence Berkeley National Laboratory"/>
            <person name="Harder C.B."/>
            <person name="Miyauchi S."/>
            <person name="Viragh M."/>
            <person name="Kuo A."/>
            <person name="Thoen E."/>
            <person name="Andreopoulos B."/>
            <person name="Lu D."/>
            <person name="Skrede I."/>
            <person name="Drula E."/>
            <person name="Henrissat B."/>
            <person name="Morin E."/>
            <person name="Kohler A."/>
            <person name="Barry K."/>
            <person name="LaButti K."/>
            <person name="Morin E."/>
            <person name="Salamov A."/>
            <person name="Lipzen A."/>
            <person name="Mereny Z."/>
            <person name="Hegedus B."/>
            <person name="Baldrian P."/>
            <person name="Stursova M."/>
            <person name="Weitz H."/>
            <person name="Taylor A."/>
            <person name="Grigoriev I.V."/>
            <person name="Nagy L.G."/>
            <person name="Martin F."/>
            <person name="Kauserud H."/>
        </authorList>
    </citation>
    <scope>NUCLEOTIDE SEQUENCE</scope>
    <source>
        <strain evidence="2">CBHHK002</strain>
    </source>
</reference>
<comment type="caution">
    <text evidence="2">The sequence shown here is derived from an EMBL/GenBank/DDBJ whole genome shotgun (WGS) entry which is preliminary data.</text>
</comment>
<dbReference type="Proteomes" id="UP001218218">
    <property type="component" value="Unassembled WGS sequence"/>
</dbReference>
<organism evidence="2 3">
    <name type="scientific">Mycena albidolilacea</name>
    <dbReference type="NCBI Taxonomy" id="1033008"/>
    <lineage>
        <taxon>Eukaryota</taxon>
        <taxon>Fungi</taxon>
        <taxon>Dikarya</taxon>
        <taxon>Basidiomycota</taxon>
        <taxon>Agaricomycotina</taxon>
        <taxon>Agaricomycetes</taxon>
        <taxon>Agaricomycetidae</taxon>
        <taxon>Agaricales</taxon>
        <taxon>Marasmiineae</taxon>
        <taxon>Mycenaceae</taxon>
        <taxon>Mycena</taxon>
    </lineage>
</organism>